<dbReference type="Proteomes" id="UP000001055">
    <property type="component" value="Unassembled WGS sequence"/>
</dbReference>
<reference evidence="3" key="1">
    <citation type="journal article" date="2007" name="Plant Cell">
        <title>Dothideomycete-plant interactions illuminated by genome sequencing and EST analysis of the wheat pathogen Stagonospora nodorum.</title>
        <authorList>
            <person name="Hane J.K."/>
            <person name="Lowe R.G."/>
            <person name="Solomon P.S."/>
            <person name="Tan K.C."/>
            <person name="Schoch C.L."/>
            <person name="Spatafora J.W."/>
            <person name="Crous P.W."/>
            <person name="Kodira C."/>
            <person name="Birren B.W."/>
            <person name="Galagan J.E."/>
            <person name="Torriani S.F."/>
            <person name="McDonald B.A."/>
            <person name="Oliver R.P."/>
        </authorList>
    </citation>
    <scope>NUCLEOTIDE SEQUENCE [LARGE SCALE GENOMIC DNA]</scope>
    <source>
        <strain evidence="3">SN15 / ATCC MYA-4574 / FGSC 10173</strain>
    </source>
</reference>
<dbReference type="HOGENOM" id="CLU_1533118_0_0_1"/>
<proteinExistence type="predicted"/>
<protein>
    <submittedName>
        <fullName evidence="2">Uncharacterized protein</fullName>
    </submittedName>
</protein>
<feature type="compositionally biased region" description="Polar residues" evidence="1">
    <location>
        <begin position="70"/>
        <end position="79"/>
    </location>
</feature>
<evidence type="ECO:0000256" key="1">
    <source>
        <dbReference type="SAM" id="MobiDB-lite"/>
    </source>
</evidence>
<accession>Q0UJN1</accession>
<gene>
    <name evidence="2" type="ORF">SNOG_08033</name>
</gene>
<dbReference type="AlphaFoldDB" id="Q0UJN1"/>
<dbReference type="GeneID" id="5975258"/>
<evidence type="ECO:0000313" key="2">
    <source>
        <dbReference type="EMBL" id="EAT84309.1"/>
    </source>
</evidence>
<dbReference type="RefSeq" id="XP_001798360.1">
    <property type="nucleotide sequence ID" value="XM_001798308.1"/>
</dbReference>
<name>Q0UJN1_PHANO</name>
<organism evidence="2 3">
    <name type="scientific">Phaeosphaeria nodorum (strain SN15 / ATCC MYA-4574 / FGSC 10173)</name>
    <name type="common">Glume blotch fungus</name>
    <name type="synonym">Parastagonospora nodorum</name>
    <dbReference type="NCBI Taxonomy" id="321614"/>
    <lineage>
        <taxon>Eukaryota</taxon>
        <taxon>Fungi</taxon>
        <taxon>Dikarya</taxon>
        <taxon>Ascomycota</taxon>
        <taxon>Pezizomycotina</taxon>
        <taxon>Dothideomycetes</taxon>
        <taxon>Pleosporomycetidae</taxon>
        <taxon>Pleosporales</taxon>
        <taxon>Pleosporineae</taxon>
        <taxon>Phaeosphaeriaceae</taxon>
        <taxon>Parastagonospora</taxon>
    </lineage>
</organism>
<dbReference type="KEGG" id="pno:SNOG_08033"/>
<dbReference type="VEuPathDB" id="FungiDB:JI435_080330"/>
<dbReference type="InParanoid" id="Q0UJN1"/>
<sequence length="175" mass="19716">MHYLYVPPNFRSENFFTYALPCLPPPPPPPNLSSHNLPLAWASTAMNPAATPDSPLSNDRPGAEEEPASDSETSSNSCPSECYELQAFQEWDAGEQTHRVALLIFEHDHKMSQPHDMTGLILQRIRAFRHVPSPLRKEVVFVHGRLVAGWKGLKRRVIMKRFLEVMGGGKSKKML</sequence>
<feature type="region of interest" description="Disordered" evidence="1">
    <location>
        <begin position="43"/>
        <end position="79"/>
    </location>
</feature>
<dbReference type="EMBL" id="CH445336">
    <property type="protein sequence ID" value="EAT84309.1"/>
    <property type="molecule type" value="Genomic_DNA"/>
</dbReference>
<evidence type="ECO:0000313" key="3">
    <source>
        <dbReference type="Proteomes" id="UP000001055"/>
    </source>
</evidence>